<organism evidence="2 3">
    <name type="scientific">Romanomermis culicivorax</name>
    <name type="common">Nematode worm</name>
    <dbReference type="NCBI Taxonomy" id="13658"/>
    <lineage>
        <taxon>Eukaryota</taxon>
        <taxon>Metazoa</taxon>
        <taxon>Ecdysozoa</taxon>
        <taxon>Nematoda</taxon>
        <taxon>Enoplea</taxon>
        <taxon>Dorylaimia</taxon>
        <taxon>Mermithida</taxon>
        <taxon>Mermithoidea</taxon>
        <taxon>Mermithidae</taxon>
        <taxon>Romanomermis</taxon>
    </lineage>
</organism>
<protein>
    <submittedName>
        <fullName evidence="3">Uncharacterized protein</fullName>
    </submittedName>
</protein>
<name>A0A915IC03_ROMCU</name>
<proteinExistence type="predicted"/>
<accession>A0A915IC03</accession>
<sequence length="164" mass="19484">MQKIATDGDQIEDDDDDSDQNIISNRMIPLKSIPELLNEESSLFFQVSTLFLRYLLMTDNKLDCWISISNSNWRLKISTHDFRRTRRKQPQSHDREFRLWPQFWQLSVTFVGRCALQTCGKTLKPYQHRKTGILEQHFAERNFGNAVVNWFVSFELILLKDNEQ</sequence>
<dbReference type="AlphaFoldDB" id="A0A915IC03"/>
<evidence type="ECO:0000313" key="2">
    <source>
        <dbReference type="Proteomes" id="UP000887565"/>
    </source>
</evidence>
<evidence type="ECO:0000313" key="3">
    <source>
        <dbReference type="WBParaSite" id="nRc.2.0.1.t11705-RA"/>
    </source>
</evidence>
<dbReference type="Proteomes" id="UP000887565">
    <property type="component" value="Unplaced"/>
</dbReference>
<dbReference type="WBParaSite" id="nRc.2.0.1.t11705-RA">
    <property type="protein sequence ID" value="nRc.2.0.1.t11705-RA"/>
    <property type="gene ID" value="nRc.2.0.1.g11705"/>
</dbReference>
<feature type="compositionally biased region" description="Acidic residues" evidence="1">
    <location>
        <begin position="9"/>
        <end position="19"/>
    </location>
</feature>
<evidence type="ECO:0000256" key="1">
    <source>
        <dbReference type="SAM" id="MobiDB-lite"/>
    </source>
</evidence>
<keyword evidence="2" id="KW-1185">Reference proteome</keyword>
<feature type="region of interest" description="Disordered" evidence="1">
    <location>
        <begin position="1"/>
        <end position="20"/>
    </location>
</feature>
<reference evidence="3" key="1">
    <citation type="submission" date="2022-11" db="UniProtKB">
        <authorList>
            <consortium name="WormBaseParasite"/>
        </authorList>
    </citation>
    <scope>IDENTIFICATION</scope>
</reference>